<keyword evidence="6" id="KW-1133">Transmembrane helix</keyword>
<dbReference type="Pfam" id="PF02777">
    <property type="entry name" value="Sod_Fe_C"/>
    <property type="match status" value="1"/>
</dbReference>
<dbReference type="SUPFAM" id="SSF54719">
    <property type="entry name" value="Fe,Mn superoxide dismutase (SOD), C-terminal domain"/>
    <property type="match status" value="1"/>
</dbReference>
<evidence type="ECO:0000313" key="10">
    <source>
        <dbReference type="Proteomes" id="UP000018769"/>
    </source>
</evidence>
<feature type="transmembrane region" description="Helical" evidence="6">
    <location>
        <begin position="6"/>
        <end position="24"/>
    </location>
</feature>
<dbReference type="Gene3D" id="3.55.40.20">
    <property type="entry name" value="Iron/manganese superoxide dismutase, C-terminal domain"/>
    <property type="match status" value="1"/>
</dbReference>
<dbReference type="InterPro" id="IPR001189">
    <property type="entry name" value="Mn/Fe_SOD"/>
</dbReference>
<accession>V6DFI4</accession>
<feature type="binding site" evidence="5">
    <location>
        <position position="225"/>
    </location>
    <ligand>
        <name>Mn(2+)</name>
        <dbReference type="ChEBI" id="CHEBI:29035"/>
    </ligand>
</feature>
<feature type="binding site" evidence="5">
    <location>
        <position position="143"/>
    </location>
    <ligand>
        <name>Mn(2+)</name>
        <dbReference type="ChEBI" id="CHEBI:29035"/>
    </ligand>
</feature>
<dbReference type="Gene3D" id="1.10.287.990">
    <property type="entry name" value="Fe,Mn superoxide dismutase (SOD) domain"/>
    <property type="match status" value="1"/>
</dbReference>
<evidence type="ECO:0000256" key="5">
    <source>
        <dbReference type="PIRSR" id="PIRSR000349-1"/>
    </source>
</evidence>
<evidence type="ECO:0000259" key="8">
    <source>
        <dbReference type="Pfam" id="PF02777"/>
    </source>
</evidence>
<dbReference type="InterPro" id="IPR036324">
    <property type="entry name" value="Mn/Fe_SOD_N_sf"/>
</dbReference>
<feature type="binding site" evidence="5">
    <location>
        <position position="88"/>
    </location>
    <ligand>
        <name>Mn(2+)</name>
        <dbReference type="ChEBI" id="CHEBI:29035"/>
    </ligand>
</feature>
<dbReference type="STRING" id="673862.BABL1_gene_1003"/>
<dbReference type="Proteomes" id="UP000018769">
    <property type="component" value="Chromosome I"/>
</dbReference>
<dbReference type="PROSITE" id="PS00088">
    <property type="entry name" value="SOD_MN"/>
    <property type="match status" value="1"/>
</dbReference>
<name>V6DFI4_9BACT</name>
<dbReference type="OrthoDB" id="9803125at2"/>
<evidence type="ECO:0000256" key="2">
    <source>
        <dbReference type="ARBA" id="ARBA00012682"/>
    </source>
</evidence>
<dbReference type="PIRSF" id="PIRSF000349">
    <property type="entry name" value="SODismutase"/>
    <property type="match status" value="1"/>
</dbReference>
<dbReference type="FunFam" id="1.10.287.990:FF:000001">
    <property type="entry name" value="Superoxide dismutase"/>
    <property type="match status" value="1"/>
</dbReference>
<feature type="domain" description="Manganese/iron superoxide dismutase C-terminal" evidence="8">
    <location>
        <begin position="158"/>
        <end position="257"/>
    </location>
</feature>
<evidence type="ECO:0000256" key="3">
    <source>
        <dbReference type="ARBA" id="ARBA00022723"/>
    </source>
</evidence>
<feature type="binding site" evidence="5">
    <location>
        <position position="229"/>
    </location>
    <ligand>
        <name>Mn(2+)</name>
        <dbReference type="ChEBI" id="CHEBI:29035"/>
    </ligand>
</feature>
<dbReference type="GO" id="GO:0004784">
    <property type="term" value="F:superoxide dismutase activity"/>
    <property type="evidence" value="ECO:0007669"/>
    <property type="project" value="UniProtKB-EC"/>
</dbReference>
<dbReference type="GO" id="GO:0046872">
    <property type="term" value="F:metal ion binding"/>
    <property type="evidence" value="ECO:0007669"/>
    <property type="project" value="UniProtKB-KW"/>
</dbReference>
<keyword evidence="10" id="KW-1185">Reference proteome</keyword>
<evidence type="ECO:0000256" key="4">
    <source>
        <dbReference type="ARBA" id="ARBA00023002"/>
    </source>
</evidence>
<comment type="similarity">
    <text evidence="1">Belongs to the iron/manganese superoxide dismutase family.</text>
</comment>
<reference evidence="9 10" key="1">
    <citation type="journal article" date="2015" name="Biol. Direct">
        <title>Babela massiliensis, a representative of a widespread bacterial phylum with unusual adaptations to parasitism in amoebae.</title>
        <authorList>
            <person name="Pagnier I."/>
            <person name="Yutin N."/>
            <person name="Croce O."/>
            <person name="Makarova K.S."/>
            <person name="Wolf Y.I."/>
            <person name="Benamar S."/>
            <person name="Raoult D."/>
            <person name="Koonin E.V."/>
            <person name="La Scola B."/>
        </authorList>
    </citation>
    <scope>NUCLEOTIDE SEQUENCE [LARGE SCALE GENOMIC DNA]</scope>
    <source>
        <strain evidence="10">BABL1</strain>
    </source>
</reference>
<dbReference type="InterPro" id="IPR019831">
    <property type="entry name" value="Mn/Fe_SOD_N"/>
</dbReference>
<evidence type="ECO:0000256" key="1">
    <source>
        <dbReference type="ARBA" id="ARBA00008714"/>
    </source>
</evidence>
<dbReference type="PANTHER" id="PTHR43595:SF2">
    <property type="entry name" value="SMALL RIBOSOMAL SUBUNIT PROTEIN MS42"/>
    <property type="match status" value="1"/>
</dbReference>
<dbReference type="GO" id="GO:0005737">
    <property type="term" value="C:cytoplasm"/>
    <property type="evidence" value="ECO:0007669"/>
    <property type="project" value="TreeGrafter"/>
</dbReference>
<dbReference type="eggNOG" id="COG0605">
    <property type="taxonomic scope" value="Bacteria"/>
</dbReference>
<dbReference type="PANTHER" id="PTHR43595">
    <property type="entry name" value="37S RIBOSOMAL PROTEIN S26, MITOCHONDRIAL"/>
    <property type="match status" value="1"/>
</dbReference>
<dbReference type="EMBL" id="HG793133">
    <property type="protein sequence ID" value="CDK30309.1"/>
    <property type="molecule type" value="Genomic_DNA"/>
</dbReference>
<dbReference type="FunFam" id="3.55.40.20:FF:000001">
    <property type="entry name" value="Superoxide dismutase"/>
    <property type="match status" value="1"/>
</dbReference>
<evidence type="ECO:0000313" key="9">
    <source>
        <dbReference type="EMBL" id="CDK30309.1"/>
    </source>
</evidence>
<sequence>MSKRNIITLIFIVTIKTILTAISFNSFTKKETVKDIIHENKHEQVNLNNNNTTKLLEKKVNGKFVLPPLPYKYNALEPYIDAKTMELHYTKHHQAYADGLNKALEKHPELKSMSVEELITHLDTVPQDIRTEVRNNGGGYLNHSMFWLMMSPHSGEPKPELAKAINKSFGSFGNFKQQFNETAKKVFGSGWAWLCLDKEGNLVITKSKDQDNPITNGYEPILGLDVWEHAYYLKYQNKRFEYIDAWWNVVDWNHIENNYKNAVDKISKK</sequence>
<dbReference type="PATRIC" id="fig|673862.3.peg.197"/>
<organism evidence="9 10">
    <name type="scientific">Candidatus Babela massiliensis</name>
    <dbReference type="NCBI Taxonomy" id="673862"/>
    <lineage>
        <taxon>Bacteria</taxon>
        <taxon>Candidatus Babelota</taxon>
        <taxon>Candidatus Babeliae</taxon>
        <taxon>Candidatus Babeliales</taxon>
        <taxon>Candidatus Babeliaceae</taxon>
        <taxon>Candidatus Babela</taxon>
    </lineage>
</organism>
<dbReference type="Pfam" id="PF00081">
    <property type="entry name" value="Sod_Fe_N"/>
    <property type="match status" value="1"/>
</dbReference>
<dbReference type="InterPro" id="IPR019832">
    <property type="entry name" value="Mn/Fe_SOD_C"/>
</dbReference>
<feature type="domain" description="Manganese/iron superoxide dismutase N-terminal" evidence="7">
    <location>
        <begin position="63"/>
        <end position="151"/>
    </location>
</feature>
<dbReference type="InterPro" id="IPR036314">
    <property type="entry name" value="SOD_C_sf"/>
</dbReference>
<keyword evidence="6" id="KW-0472">Membrane</keyword>
<dbReference type="AlphaFoldDB" id="V6DFI4"/>
<keyword evidence="6" id="KW-0812">Transmembrane</keyword>
<dbReference type="KEGG" id="dpb:BABL1_gene_1003"/>
<keyword evidence="3 5" id="KW-0479">Metal-binding</keyword>
<dbReference type="EC" id="1.15.1.1" evidence="2"/>
<proteinExistence type="inferred from homology"/>
<evidence type="ECO:0000259" key="7">
    <source>
        <dbReference type="Pfam" id="PF00081"/>
    </source>
</evidence>
<dbReference type="InterPro" id="IPR019833">
    <property type="entry name" value="Mn/Fe_SOD_BS"/>
</dbReference>
<dbReference type="SUPFAM" id="SSF46609">
    <property type="entry name" value="Fe,Mn superoxide dismutase (SOD), N-terminal domain"/>
    <property type="match status" value="1"/>
</dbReference>
<dbReference type="HOGENOM" id="CLU_031625_0_1_7"/>
<dbReference type="RefSeq" id="WP_023791254.1">
    <property type="nucleotide sequence ID" value="NC_023003.1"/>
</dbReference>
<gene>
    <name evidence="9" type="primary">sodA2</name>
    <name evidence="9" type="ORF">BABL1_gene_1003</name>
</gene>
<evidence type="ECO:0000256" key="6">
    <source>
        <dbReference type="SAM" id="Phobius"/>
    </source>
</evidence>
<protein>
    <recommendedName>
        <fullName evidence="2">superoxide dismutase</fullName>
        <ecNumber evidence="2">1.15.1.1</ecNumber>
    </recommendedName>
</protein>
<dbReference type="PRINTS" id="PR01703">
    <property type="entry name" value="MNSODISMTASE"/>
</dbReference>
<keyword evidence="4" id="KW-0560">Oxidoreductase</keyword>